<evidence type="ECO:0000313" key="8">
    <source>
        <dbReference type="EMBL" id="GHB00350.1"/>
    </source>
</evidence>
<comment type="cofactor">
    <cofactor evidence="1">
        <name>Fe cation</name>
        <dbReference type="ChEBI" id="CHEBI:24875"/>
    </cofactor>
</comment>
<dbReference type="RefSeq" id="WP_189498749.1">
    <property type="nucleotide sequence ID" value="NZ_BMZH01000011.1"/>
</dbReference>
<reference evidence="8" key="2">
    <citation type="submission" date="2020-09" db="EMBL/GenBank/DDBJ databases">
        <authorList>
            <person name="Sun Q."/>
            <person name="Kim S."/>
        </authorList>
    </citation>
    <scope>NUCLEOTIDE SEQUENCE</scope>
    <source>
        <strain evidence="8">KCTC 32513</strain>
    </source>
</reference>
<dbReference type="PANTHER" id="PTHR43756">
    <property type="entry name" value="CHOLINE MONOOXYGENASE, CHLOROPLASTIC"/>
    <property type="match status" value="1"/>
</dbReference>
<dbReference type="PROSITE" id="PS51296">
    <property type="entry name" value="RIESKE"/>
    <property type="match status" value="1"/>
</dbReference>
<dbReference type="EMBL" id="BMZH01000011">
    <property type="protein sequence ID" value="GHB00350.1"/>
    <property type="molecule type" value="Genomic_DNA"/>
</dbReference>
<dbReference type="Pfam" id="PF00355">
    <property type="entry name" value="Rieske"/>
    <property type="match status" value="1"/>
</dbReference>
<evidence type="ECO:0000256" key="3">
    <source>
        <dbReference type="ARBA" id="ARBA00022723"/>
    </source>
</evidence>
<dbReference type="InterPro" id="IPR017941">
    <property type="entry name" value="Rieske_2Fe-2S"/>
</dbReference>
<evidence type="ECO:0000256" key="1">
    <source>
        <dbReference type="ARBA" id="ARBA00001962"/>
    </source>
</evidence>
<dbReference type="GO" id="GO:0051537">
    <property type="term" value="F:2 iron, 2 sulfur cluster binding"/>
    <property type="evidence" value="ECO:0007669"/>
    <property type="project" value="UniProtKB-KW"/>
</dbReference>
<keyword evidence="3" id="KW-0479">Metal-binding</keyword>
<dbReference type="Gene3D" id="3.90.380.10">
    <property type="entry name" value="Naphthalene 1,2-dioxygenase Alpha Subunit, Chain A, domain 1"/>
    <property type="match status" value="2"/>
</dbReference>
<keyword evidence="9" id="KW-1185">Reference proteome</keyword>
<name>A0A8J3CTV4_9PROT</name>
<gene>
    <name evidence="8" type="ORF">GCM10009069_23880</name>
</gene>
<dbReference type="InterPro" id="IPR036922">
    <property type="entry name" value="Rieske_2Fe-2S_sf"/>
</dbReference>
<proteinExistence type="predicted"/>
<sequence>MSKTHAKTPTTFMSDSDVVDRVLGHIAAGTTDRGTDVWREPVDHYRSEDRLAAELALFKSVPTAFCPSIALAKPGEYIARTAAGTPLIVVRGHDHKVRAFKNACRHRGAELAAGTGCAGAFVCPYHGWSYGLDGALLGIPHQDGFPDIDRLEKGLVEVFATETKGLIFVCQDDPASDAGDAHDLLSGVPDVLASDQMIFAENEGVGEANWKLHLESFLEGYHIKATHKETFYPFGYDNLNVIEVCGAHARVTFPFQRITQLAEVAPEARDVSDKLTYLNHLFPNVILAELSHHRTLGILEPLGVSRTRITTYHMTKSSAETDKDALLKTAARDLEFVNGTGQVEDIAMVEGIQRGLKSGANEALTFGHFEPAIVHFHQQMAARLGSM</sequence>
<protein>
    <recommendedName>
        <fullName evidence="7">Rieske domain-containing protein</fullName>
    </recommendedName>
</protein>
<dbReference type="Gene3D" id="2.102.10.10">
    <property type="entry name" value="Rieske [2Fe-2S] iron-sulphur domain"/>
    <property type="match status" value="1"/>
</dbReference>
<accession>A0A8J3CTV4</accession>
<evidence type="ECO:0000256" key="6">
    <source>
        <dbReference type="ARBA" id="ARBA00023014"/>
    </source>
</evidence>
<keyword evidence="5" id="KW-0408">Iron</keyword>
<dbReference type="SUPFAM" id="SSF55961">
    <property type="entry name" value="Bet v1-like"/>
    <property type="match status" value="1"/>
</dbReference>
<keyword evidence="2" id="KW-0001">2Fe-2S</keyword>
<dbReference type="InterPro" id="IPR001663">
    <property type="entry name" value="Rng_hydr_dOase-A"/>
</dbReference>
<reference evidence="8" key="1">
    <citation type="journal article" date="2014" name="Int. J. Syst. Evol. Microbiol.">
        <title>Complete genome sequence of Corynebacterium casei LMG S-19264T (=DSM 44701T), isolated from a smear-ripened cheese.</title>
        <authorList>
            <consortium name="US DOE Joint Genome Institute (JGI-PGF)"/>
            <person name="Walter F."/>
            <person name="Albersmeier A."/>
            <person name="Kalinowski J."/>
            <person name="Ruckert C."/>
        </authorList>
    </citation>
    <scope>NUCLEOTIDE SEQUENCE</scope>
    <source>
        <strain evidence="8">KCTC 32513</strain>
    </source>
</reference>
<dbReference type="GO" id="GO:0005506">
    <property type="term" value="F:iron ion binding"/>
    <property type="evidence" value="ECO:0007669"/>
    <property type="project" value="InterPro"/>
</dbReference>
<organism evidence="8 9">
    <name type="scientific">Algimonas arctica</name>
    <dbReference type="NCBI Taxonomy" id="1479486"/>
    <lineage>
        <taxon>Bacteria</taxon>
        <taxon>Pseudomonadati</taxon>
        <taxon>Pseudomonadota</taxon>
        <taxon>Alphaproteobacteria</taxon>
        <taxon>Maricaulales</taxon>
        <taxon>Robiginitomaculaceae</taxon>
        <taxon>Algimonas</taxon>
    </lineage>
</organism>
<dbReference type="AlphaFoldDB" id="A0A8J3CTV4"/>
<evidence type="ECO:0000256" key="4">
    <source>
        <dbReference type="ARBA" id="ARBA00023002"/>
    </source>
</evidence>
<evidence type="ECO:0000256" key="5">
    <source>
        <dbReference type="ARBA" id="ARBA00023004"/>
    </source>
</evidence>
<comment type="caution">
    <text evidence="8">The sequence shown here is derived from an EMBL/GenBank/DDBJ whole genome shotgun (WGS) entry which is preliminary data.</text>
</comment>
<dbReference type="Proteomes" id="UP000634004">
    <property type="component" value="Unassembled WGS sequence"/>
</dbReference>
<dbReference type="Pfam" id="PF00848">
    <property type="entry name" value="Ring_hydroxyl_A"/>
    <property type="match status" value="1"/>
</dbReference>
<evidence type="ECO:0000256" key="2">
    <source>
        <dbReference type="ARBA" id="ARBA00022714"/>
    </source>
</evidence>
<keyword evidence="4" id="KW-0560">Oxidoreductase</keyword>
<dbReference type="PRINTS" id="PR00090">
    <property type="entry name" value="RNGDIOXGNASE"/>
</dbReference>
<evidence type="ECO:0000259" key="7">
    <source>
        <dbReference type="PROSITE" id="PS51296"/>
    </source>
</evidence>
<evidence type="ECO:0000313" key="9">
    <source>
        <dbReference type="Proteomes" id="UP000634004"/>
    </source>
</evidence>
<dbReference type="InterPro" id="IPR015879">
    <property type="entry name" value="Ring_hydroxy_dOase_asu_C_dom"/>
</dbReference>
<dbReference type="GO" id="GO:0016491">
    <property type="term" value="F:oxidoreductase activity"/>
    <property type="evidence" value="ECO:0007669"/>
    <property type="project" value="UniProtKB-KW"/>
</dbReference>
<dbReference type="SUPFAM" id="SSF50022">
    <property type="entry name" value="ISP domain"/>
    <property type="match status" value="1"/>
</dbReference>
<keyword evidence="6" id="KW-0411">Iron-sulfur</keyword>
<dbReference type="CDD" id="cd03469">
    <property type="entry name" value="Rieske_RO_Alpha_N"/>
    <property type="match status" value="1"/>
</dbReference>
<feature type="domain" description="Rieske" evidence="7">
    <location>
        <begin position="64"/>
        <end position="169"/>
    </location>
</feature>
<dbReference type="PANTHER" id="PTHR43756:SF5">
    <property type="entry name" value="CHOLINE MONOOXYGENASE, CHLOROPLASTIC"/>
    <property type="match status" value="1"/>
</dbReference>